<dbReference type="InterPro" id="IPR036597">
    <property type="entry name" value="Fido-like_dom_sf"/>
</dbReference>
<dbReference type="Pfam" id="PF02661">
    <property type="entry name" value="Fic"/>
    <property type="match status" value="1"/>
</dbReference>
<feature type="domain" description="Fido" evidence="2">
    <location>
        <begin position="203"/>
        <end position="345"/>
    </location>
</feature>
<proteinExistence type="predicted"/>
<keyword evidence="1" id="KW-0175">Coiled coil</keyword>
<dbReference type="InterPro" id="IPR003812">
    <property type="entry name" value="Fido"/>
</dbReference>
<dbReference type="Proteomes" id="UP000236959">
    <property type="component" value="Unassembled WGS sequence"/>
</dbReference>
<feature type="coiled-coil region" evidence="1">
    <location>
        <begin position="49"/>
        <end position="83"/>
    </location>
</feature>
<accession>A0A2S3UXI5</accession>
<name>A0A2S3UXI5_9HYPH</name>
<organism evidence="3 4">
    <name type="scientific">Roseibium marinum</name>
    <dbReference type="NCBI Taxonomy" id="281252"/>
    <lineage>
        <taxon>Bacteria</taxon>
        <taxon>Pseudomonadati</taxon>
        <taxon>Pseudomonadota</taxon>
        <taxon>Alphaproteobacteria</taxon>
        <taxon>Hyphomicrobiales</taxon>
        <taxon>Stappiaceae</taxon>
        <taxon>Roseibium</taxon>
    </lineage>
</organism>
<evidence type="ECO:0000313" key="3">
    <source>
        <dbReference type="EMBL" id="POF32300.1"/>
    </source>
</evidence>
<dbReference type="RefSeq" id="WP_103222230.1">
    <property type="nucleotide sequence ID" value="NZ_PPCN01000003.1"/>
</dbReference>
<evidence type="ECO:0000259" key="2">
    <source>
        <dbReference type="PROSITE" id="PS51459"/>
    </source>
</evidence>
<comment type="caution">
    <text evidence="3">The sequence shown here is derived from an EMBL/GenBank/DDBJ whole genome shotgun (WGS) entry which is preliminary data.</text>
</comment>
<dbReference type="Gene3D" id="1.10.3290.10">
    <property type="entry name" value="Fido-like domain"/>
    <property type="match status" value="1"/>
</dbReference>
<evidence type="ECO:0000256" key="1">
    <source>
        <dbReference type="SAM" id="Coils"/>
    </source>
</evidence>
<protein>
    <submittedName>
        <fullName evidence="3">Fic/DOC family protein</fullName>
    </submittedName>
</protein>
<dbReference type="EMBL" id="PPCN01000003">
    <property type="protein sequence ID" value="POF32300.1"/>
    <property type="molecule type" value="Genomic_DNA"/>
</dbReference>
<reference evidence="3 4" key="1">
    <citation type="submission" date="2018-01" db="EMBL/GenBank/DDBJ databases">
        <title>Genomic Encyclopedia of Archaeal and Bacterial Type Strains, Phase II (KMG-II): from individual species to whole genera.</title>
        <authorList>
            <person name="Goeker M."/>
        </authorList>
    </citation>
    <scope>NUCLEOTIDE SEQUENCE [LARGE SCALE GENOMIC DNA]</scope>
    <source>
        <strain evidence="3 4">DSM 17023</strain>
    </source>
</reference>
<keyword evidence="4" id="KW-1185">Reference proteome</keyword>
<dbReference type="OrthoDB" id="9813719at2"/>
<sequence length="348" mass="38826">MTRRISESEFKAALNADRSFALYARTTGKYANHFASEAWKTMANLPSEFENAEEKQRKLQEIVQKTSRRMAREQDKLSRTRRQTMGIYGKALNGCLARDLAQPHNQMPPASYNAGTNMEEAAKAAKWVAHASGSMDHLGCPVTEHDIETAIRQIAAKRQMFSAETVTYVRKKTYFGPRPSMASRALATLKYLRPRLPRRATPFTDADFENIGRPTTSYQTSPNSAVRWAEADDAYPGTISGQYFLYNFVFPKAQTLSAQLSQERDSGQRGPSALDLACFVLGAFIATHPFKDGNGRTARVLYAGVLLAHREPFVAPAMAMEKRLHGLRSTPVPANLPPIDHFDFADTL</sequence>
<dbReference type="SUPFAM" id="SSF140931">
    <property type="entry name" value="Fic-like"/>
    <property type="match status" value="1"/>
</dbReference>
<gene>
    <name evidence="3" type="ORF">CLV41_103223</name>
</gene>
<evidence type="ECO:0000313" key="4">
    <source>
        <dbReference type="Proteomes" id="UP000236959"/>
    </source>
</evidence>
<dbReference type="AlphaFoldDB" id="A0A2S3UXI5"/>
<dbReference type="PROSITE" id="PS51459">
    <property type="entry name" value="FIDO"/>
    <property type="match status" value="1"/>
</dbReference>